<feature type="domain" description="F-box" evidence="4">
    <location>
        <begin position="4"/>
        <end position="45"/>
    </location>
</feature>
<evidence type="ECO:0000259" key="4">
    <source>
        <dbReference type="Pfam" id="PF12937"/>
    </source>
</evidence>
<protein>
    <submittedName>
        <fullName evidence="5">Ankyrin repeat protein</fullName>
    </submittedName>
</protein>
<dbReference type="InterPro" id="IPR051631">
    <property type="entry name" value="Ankyrin-KH/SAM_domain"/>
</dbReference>
<keyword evidence="2 3" id="KW-0040">ANK repeat</keyword>
<dbReference type="PROSITE" id="PS50297">
    <property type="entry name" value="ANK_REP_REGION"/>
    <property type="match status" value="6"/>
</dbReference>
<accession>A0A014PIE9</accession>
<dbReference type="PANTHER" id="PTHR23206:SF7">
    <property type="entry name" value="PROTEIN KINASE DOMAIN-CONTAINING PROTEIN"/>
    <property type="match status" value="1"/>
</dbReference>
<feature type="repeat" description="ANK" evidence="3">
    <location>
        <begin position="292"/>
        <end position="324"/>
    </location>
</feature>
<dbReference type="InterPro" id="IPR002110">
    <property type="entry name" value="Ankyrin_rpt"/>
</dbReference>
<dbReference type="OrthoDB" id="20872at2759"/>
<dbReference type="Pfam" id="PF13637">
    <property type="entry name" value="Ank_4"/>
    <property type="match status" value="1"/>
</dbReference>
<evidence type="ECO:0000256" key="1">
    <source>
        <dbReference type="ARBA" id="ARBA00022737"/>
    </source>
</evidence>
<dbReference type="Pfam" id="PF00023">
    <property type="entry name" value="Ank"/>
    <property type="match status" value="1"/>
</dbReference>
<feature type="repeat" description="ANK" evidence="3">
    <location>
        <begin position="86"/>
        <end position="118"/>
    </location>
</feature>
<dbReference type="Gene3D" id="1.25.40.20">
    <property type="entry name" value="Ankyrin repeat-containing domain"/>
    <property type="match status" value="4"/>
</dbReference>
<organism evidence="5 6">
    <name type="scientific">Metarhizium robertsii</name>
    <dbReference type="NCBI Taxonomy" id="568076"/>
    <lineage>
        <taxon>Eukaryota</taxon>
        <taxon>Fungi</taxon>
        <taxon>Dikarya</taxon>
        <taxon>Ascomycota</taxon>
        <taxon>Pezizomycotina</taxon>
        <taxon>Sordariomycetes</taxon>
        <taxon>Hypocreomycetidae</taxon>
        <taxon>Hypocreales</taxon>
        <taxon>Clavicipitaceae</taxon>
        <taxon>Metarhizium</taxon>
    </lineage>
</organism>
<evidence type="ECO:0000256" key="3">
    <source>
        <dbReference type="PROSITE-ProRule" id="PRU00023"/>
    </source>
</evidence>
<comment type="caution">
    <text evidence="5">The sequence shown here is derived from an EMBL/GenBank/DDBJ whole genome shotgun (WGS) entry which is preliminary data.</text>
</comment>
<feature type="repeat" description="ANK" evidence="3">
    <location>
        <begin position="153"/>
        <end position="191"/>
    </location>
</feature>
<dbReference type="HOGENOM" id="CLU_000134_48_0_1"/>
<dbReference type="PROSITE" id="PS50088">
    <property type="entry name" value="ANK_REPEAT"/>
    <property type="match status" value="7"/>
</dbReference>
<dbReference type="Pfam" id="PF12937">
    <property type="entry name" value="F-box-like"/>
    <property type="match status" value="1"/>
</dbReference>
<evidence type="ECO:0000313" key="5">
    <source>
        <dbReference type="EMBL" id="EXU95415.1"/>
    </source>
</evidence>
<evidence type="ECO:0000256" key="2">
    <source>
        <dbReference type="ARBA" id="ARBA00023043"/>
    </source>
</evidence>
<feature type="repeat" description="ANK" evidence="3">
    <location>
        <begin position="119"/>
        <end position="151"/>
    </location>
</feature>
<feature type="repeat" description="ANK" evidence="3">
    <location>
        <begin position="192"/>
        <end position="224"/>
    </location>
</feature>
<dbReference type="AlphaFoldDB" id="A0A014PIE9"/>
<dbReference type="EMBL" id="JELW01000082">
    <property type="protein sequence ID" value="EXU95415.1"/>
    <property type="molecule type" value="Genomic_DNA"/>
</dbReference>
<feature type="repeat" description="ANK" evidence="3">
    <location>
        <begin position="327"/>
        <end position="359"/>
    </location>
</feature>
<reference evidence="5 6" key="1">
    <citation type="submission" date="2014-02" db="EMBL/GenBank/DDBJ databases">
        <title>The genome sequence of the entomopathogenic fungus Metarhizium robertsii ARSEF 2575.</title>
        <authorList>
            <person name="Giuliano Garisto Donzelli B."/>
            <person name="Roe B.A."/>
            <person name="Macmil S.L."/>
            <person name="Krasnoff S.B."/>
            <person name="Gibson D.M."/>
        </authorList>
    </citation>
    <scope>NUCLEOTIDE SEQUENCE [LARGE SCALE GENOMIC DNA]</scope>
    <source>
        <strain evidence="5 6">ARSEF 2575</strain>
    </source>
</reference>
<dbReference type="InterPro" id="IPR036770">
    <property type="entry name" value="Ankyrin_rpt-contain_sf"/>
</dbReference>
<feature type="repeat" description="ANK" evidence="3">
    <location>
        <begin position="227"/>
        <end position="259"/>
    </location>
</feature>
<dbReference type="Pfam" id="PF12796">
    <property type="entry name" value="Ank_2"/>
    <property type="match status" value="2"/>
</dbReference>
<dbReference type="Proteomes" id="UP000030151">
    <property type="component" value="Unassembled WGS sequence"/>
</dbReference>
<dbReference type="SUPFAM" id="SSF48403">
    <property type="entry name" value="Ankyrin repeat"/>
    <property type="match status" value="1"/>
</dbReference>
<evidence type="ECO:0000313" key="6">
    <source>
        <dbReference type="Proteomes" id="UP000030151"/>
    </source>
</evidence>
<proteinExistence type="predicted"/>
<gene>
    <name evidence="5" type="ORF">X797_011523</name>
</gene>
<dbReference type="SMART" id="SM00248">
    <property type="entry name" value="ANK"/>
    <property type="match status" value="10"/>
</dbReference>
<name>A0A014PIE9_9HYPO</name>
<keyword evidence="1" id="KW-0677">Repeat</keyword>
<sequence>MELANLPTELLLHIAKALDRDRDIYALCRTSRGFYSLTVDYLYRHNATAPNIETSAILWAAKHGRVLTAEKALLAGVDVNTPQGPSGTLPLVEAVRFGNALMVRLLLAKGADPNVLHGKAGTVLHTAAAQWDMGTATALLEHGADVHARRLDNGETPLHTAINSGAIMTGGATEMLSLLLDRGADVADADFVGATPLHCAAACGNIAAIHALLDAGADAILSSRGGHRETPLHAAVRVRNEAAASVLMRRGADVQAPDARGKTVFWHAIKFGCPAILEMLLDKGAARPRHPNGNPALVQAARKGHAAVVKVLLAHGGGSDIKADPGLGESAMLAAVAKGHADVVQVLLDAGVYICTRDSVGNTLLVQAAFRGHDDVVDVLMRNGVALASSREWPARAGHPS</sequence>
<dbReference type="InterPro" id="IPR001810">
    <property type="entry name" value="F-box_dom"/>
</dbReference>
<dbReference type="PANTHER" id="PTHR23206">
    <property type="entry name" value="MASK PROTEIN"/>
    <property type="match status" value="1"/>
</dbReference>
<dbReference type="GO" id="GO:0005737">
    <property type="term" value="C:cytoplasm"/>
    <property type="evidence" value="ECO:0007669"/>
    <property type="project" value="TreeGrafter"/>
</dbReference>